<reference evidence="2" key="1">
    <citation type="submission" date="2018-11" db="EMBL/GenBank/DDBJ databases">
        <authorList>
            <person name="Grassa J C."/>
        </authorList>
    </citation>
    <scope>NUCLEOTIDE SEQUENCE [LARGE SCALE GENOMIC DNA]</scope>
</reference>
<proteinExistence type="predicted"/>
<dbReference type="EMBL" id="UZAU01000116">
    <property type="status" value="NOT_ANNOTATED_CDS"/>
    <property type="molecule type" value="Genomic_DNA"/>
</dbReference>
<dbReference type="Proteomes" id="UP000596661">
    <property type="component" value="Chromosome 2"/>
</dbReference>
<dbReference type="Gramene" id="evm.model.02.524">
    <property type="protein sequence ID" value="cds.evm.model.02.524"/>
    <property type="gene ID" value="evm.TU.02.524"/>
</dbReference>
<dbReference type="Pfam" id="PF14111">
    <property type="entry name" value="DUF4283"/>
    <property type="match status" value="1"/>
</dbReference>
<feature type="domain" description="DUF4283" evidence="1">
    <location>
        <begin position="77"/>
        <end position="159"/>
    </location>
</feature>
<sequence length="209" mass="23890">MEIAPVTLPLIQQESSAHFEIFLDPCEELETDLKEGDEGLTGVNSNSRSLDYTEPIKIGDQFVAKLDLEEVEIEASYWKSAIVRIVLGANPPFKVFEGFIKRILRNLGVEKIVRMHNYFTLVSFRDEVTRDLVLETEVFHFDKKLVLLRPWTTNMDPNQMVRYVPVSVRLNSLGLQYWGKNTLSALVSTIGKPIIVDKSTPERTMIKFA</sequence>
<dbReference type="AlphaFoldDB" id="A0A803P1F7"/>
<keyword evidence="3" id="KW-1185">Reference proteome</keyword>
<accession>A0A803P1F7</accession>
<dbReference type="InterPro" id="IPR025558">
    <property type="entry name" value="DUF4283"/>
</dbReference>
<evidence type="ECO:0000313" key="3">
    <source>
        <dbReference type="Proteomes" id="UP000596661"/>
    </source>
</evidence>
<reference evidence="2" key="2">
    <citation type="submission" date="2021-03" db="UniProtKB">
        <authorList>
            <consortium name="EnsemblPlants"/>
        </authorList>
    </citation>
    <scope>IDENTIFICATION</scope>
</reference>
<evidence type="ECO:0000259" key="1">
    <source>
        <dbReference type="Pfam" id="PF14111"/>
    </source>
</evidence>
<organism evidence="2 3">
    <name type="scientific">Cannabis sativa</name>
    <name type="common">Hemp</name>
    <name type="synonym">Marijuana</name>
    <dbReference type="NCBI Taxonomy" id="3483"/>
    <lineage>
        <taxon>Eukaryota</taxon>
        <taxon>Viridiplantae</taxon>
        <taxon>Streptophyta</taxon>
        <taxon>Embryophyta</taxon>
        <taxon>Tracheophyta</taxon>
        <taxon>Spermatophyta</taxon>
        <taxon>Magnoliopsida</taxon>
        <taxon>eudicotyledons</taxon>
        <taxon>Gunneridae</taxon>
        <taxon>Pentapetalae</taxon>
        <taxon>rosids</taxon>
        <taxon>fabids</taxon>
        <taxon>Rosales</taxon>
        <taxon>Cannabaceae</taxon>
        <taxon>Cannabis</taxon>
    </lineage>
</organism>
<protein>
    <recommendedName>
        <fullName evidence="1">DUF4283 domain-containing protein</fullName>
    </recommendedName>
</protein>
<dbReference type="PANTHER" id="PTHR33233:SF14">
    <property type="entry name" value="ENDONUCLEASE_EXONUCLEASE_PHOSPHATASE"/>
    <property type="match status" value="1"/>
</dbReference>
<dbReference type="PANTHER" id="PTHR33233">
    <property type="entry name" value="ENDONUCLEASE/EXONUCLEASE/PHOSPHATASE"/>
    <property type="match status" value="1"/>
</dbReference>
<name>A0A803P1F7_CANSA</name>
<dbReference type="EnsemblPlants" id="evm.model.02.524">
    <property type="protein sequence ID" value="cds.evm.model.02.524"/>
    <property type="gene ID" value="evm.TU.02.524"/>
</dbReference>
<evidence type="ECO:0000313" key="2">
    <source>
        <dbReference type="EnsemblPlants" id="cds.evm.model.02.524"/>
    </source>
</evidence>